<keyword evidence="4" id="KW-0804">Transcription</keyword>
<accession>A0AAN9F237</accession>
<evidence type="ECO:0000256" key="4">
    <source>
        <dbReference type="ARBA" id="ARBA00023163"/>
    </source>
</evidence>
<proteinExistence type="predicted"/>
<dbReference type="InterPro" id="IPR015300">
    <property type="entry name" value="DNA-bd_pseudobarrel_sf"/>
</dbReference>
<dbReference type="SUPFAM" id="SSF101936">
    <property type="entry name" value="DNA-binding pseudobarrel domain"/>
    <property type="match status" value="1"/>
</dbReference>
<organism evidence="6 7">
    <name type="scientific">Crotalaria pallida</name>
    <name type="common">Smooth rattlebox</name>
    <name type="synonym">Crotalaria striata</name>
    <dbReference type="NCBI Taxonomy" id="3830"/>
    <lineage>
        <taxon>Eukaryota</taxon>
        <taxon>Viridiplantae</taxon>
        <taxon>Streptophyta</taxon>
        <taxon>Embryophyta</taxon>
        <taxon>Tracheophyta</taxon>
        <taxon>Spermatophyta</taxon>
        <taxon>Magnoliopsida</taxon>
        <taxon>eudicotyledons</taxon>
        <taxon>Gunneridae</taxon>
        <taxon>Pentapetalae</taxon>
        <taxon>rosids</taxon>
        <taxon>fabids</taxon>
        <taxon>Fabales</taxon>
        <taxon>Fabaceae</taxon>
        <taxon>Papilionoideae</taxon>
        <taxon>50 kb inversion clade</taxon>
        <taxon>genistoids sensu lato</taxon>
        <taxon>core genistoids</taxon>
        <taxon>Crotalarieae</taxon>
        <taxon>Crotalaria</taxon>
    </lineage>
</organism>
<dbReference type="GO" id="GO:0003677">
    <property type="term" value="F:DNA binding"/>
    <property type="evidence" value="ECO:0007669"/>
    <property type="project" value="UniProtKB-KW"/>
</dbReference>
<evidence type="ECO:0008006" key="8">
    <source>
        <dbReference type="Google" id="ProtNLM"/>
    </source>
</evidence>
<dbReference type="Proteomes" id="UP001372338">
    <property type="component" value="Unassembled WGS sequence"/>
</dbReference>
<comment type="caution">
    <text evidence="6">The sequence shown here is derived from an EMBL/GenBank/DDBJ whole genome shotgun (WGS) entry which is preliminary data.</text>
</comment>
<sequence>MELRSSLLDLCIGSGILSQTQLLSRIRPNEPGTSTSNATTVAIGYRPVGTNLFPIFRYKMKPCCASRTPTLAPSWSKRGNFILATRLSIHQSFHWPLPRSHVQDYLSAKMEHEAILIHGDNCTLVTMSTVPTKSSCFLTNGWKRFAVGNGFTDDDEFEVKVYMNDVGQIMLEFHKIRL</sequence>
<evidence type="ECO:0000313" key="6">
    <source>
        <dbReference type="EMBL" id="KAK7268322.1"/>
    </source>
</evidence>
<keyword evidence="7" id="KW-1185">Reference proteome</keyword>
<evidence type="ECO:0000256" key="5">
    <source>
        <dbReference type="ARBA" id="ARBA00023242"/>
    </source>
</evidence>
<dbReference type="GO" id="GO:0005634">
    <property type="term" value="C:nucleus"/>
    <property type="evidence" value="ECO:0007669"/>
    <property type="project" value="UniProtKB-SubCell"/>
</dbReference>
<evidence type="ECO:0000256" key="3">
    <source>
        <dbReference type="ARBA" id="ARBA00023125"/>
    </source>
</evidence>
<comment type="subcellular location">
    <subcellularLocation>
        <location evidence="1">Nucleus</location>
    </subcellularLocation>
</comment>
<evidence type="ECO:0000256" key="2">
    <source>
        <dbReference type="ARBA" id="ARBA00023015"/>
    </source>
</evidence>
<keyword evidence="3" id="KW-0238">DNA-binding</keyword>
<evidence type="ECO:0000313" key="7">
    <source>
        <dbReference type="Proteomes" id="UP001372338"/>
    </source>
</evidence>
<reference evidence="6 7" key="1">
    <citation type="submission" date="2024-01" db="EMBL/GenBank/DDBJ databases">
        <title>The genomes of 5 underutilized Papilionoideae crops provide insights into root nodulation and disease resistanc.</title>
        <authorList>
            <person name="Yuan L."/>
        </authorList>
    </citation>
    <scope>NUCLEOTIDE SEQUENCE [LARGE SCALE GENOMIC DNA]</scope>
    <source>
        <strain evidence="6">ZHUSHIDOU_FW_LH</strain>
        <tissue evidence="6">Leaf</tissue>
    </source>
</reference>
<protein>
    <recommendedName>
        <fullName evidence="8">TF-B3 domain-containing protein</fullName>
    </recommendedName>
</protein>
<dbReference type="EMBL" id="JAYWIO010000004">
    <property type="protein sequence ID" value="KAK7268322.1"/>
    <property type="molecule type" value="Genomic_DNA"/>
</dbReference>
<keyword evidence="2" id="KW-0805">Transcription regulation</keyword>
<dbReference type="Gene3D" id="2.40.330.10">
    <property type="entry name" value="DNA-binding pseudobarrel domain"/>
    <property type="match status" value="1"/>
</dbReference>
<gene>
    <name evidence="6" type="ORF">RIF29_21020</name>
</gene>
<name>A0AAN9F237_CROPI</name>
<dbReference type="AlphaFoldDB" id="A0AAN9F237"/>
<evidence type="ECO:0000256" key="1">
    <source>
        <dbReference type="ARBA" id="ARBA00004123"/>
    </source>
</evidence>
<keyword evidence="5" id="KW-0539">Nucleus</keyword>